<proteinExistence type="predicted"/>
<dbReference type="SUPFAM" id="SSF56235">
    <property type="entry name" value="N-terminal nucleophile aminohydrolases (Ntn hydrolases)"/>
    <property type="match status" value="1"/>
</dbReference>
<evidence type="ECO:0000313" key="4">
    <source>
        <dbReference type="Proteomes" id="UP000053558"/>
    </source>
</evidence>
<dbReference type="OrthoDB" id="77601at2759"/>
<dbReference type="InterPro" id="IPR000246">
    <property type="entry name" value="Peptidase_T2"/>
</dbReference>
<protein>
    <submittedName>
        <fullName evidence="3">N-terminal nucleophile aminohydrolase</fullName>
    </submittedName>
</protein>
<dbReference type="OMA" id="RLWCAFT"/>
<comment type="caution">
    <text evidence="3">The sequence shown here is derived from an EMBL/GenBank/DDBJ whole genome shotgun (WGS) entry which is preliminary data.</text>
</comment>
<dbReference type="GO" id="GO:0051604">
    <property type="term" value="P:protein maturation"/>
    <property type="evidence" value="ECO:0007669"/>
    <property type="project" value="TreeGrafter"/>
</dbReference>
<dbReference type="GeneID" id="19198331"/>
<dbReference type="Proteomes" id="UP000053558">
    <property type="component" value="Unassembled WGS sequence"/>
</dbReference>
<dbReference type="GO" id="GO:0005737">
    <property type="term" value="C:cytoplasm"/>
    <property type="evidence" value="ECO:0007669"/>
    <property type="project" value="TreeGrafter"/>
</dbReference>
<dbReference type="InterPro" id="IPR029055">
    <property type="entry name" value="Ntn_hydrolases_N"/>
</dbReference>
<dbReference type="PANTHER" id="PTHR10188:SF8">
    <property type="entry name" value="THREONINE ASPARTASE 1"/>
    <property type="match status" value="1"/>
</dbReference>
<organism evidence="3 4">
    <name type="scientific">Coniophora puteana (strain RWD-64-598)</name>
    <name type="common">Brown rot fungus</name>
    <dbReference type="NCBI Taxonomy" id="741705"/>
    <lineage>
        <taxon>Eukaryota</taxon>
        <taxon>Fungi</taxon>
        <taxon>Dikarya</taxon>
        <taxon>Basidiomycota</taxon>
        <taxon>Agaricomycotina</taxon>
        <taxon>Agaricomycetes</taxon>
        <taxon>Agaricomycetidae</taxon>
        <taxon>Boletales</taxon>
        <taxon>Coniophorineae</taxon>
        <taxon>Coniophoraceae</taxon>
        <taxon>Coniophora</taxon>
    </lineage>
</organism>
<evidence type="ECO:0000256" key="1">
    <source>
        <dbReference type="PIRSR" id="PIRSR600246-1"/>
    </source>
</evidence>
<dbReference type="AlphaFoldDB" id="A0A5M3MVU1"/>
<dbReference type="CDD" id="cd04514">
    <property type="entry name" value="Taspase1_like"/>
    <property type="match status" value="1"/>
</dbReference>
<dbReference type="EMBL" id="JH711576">
    <property type="protein sequence ID" value="EIW83269.1"/>
    <property type="molecule type" value="Genomic_DNA"/>
</dbReference>
<sequence length="361" mass="38053">MAQHHGQVYLAVHGGAGYHSRESEAQVKRALKRACTETLKSIDVSMCSALDLVERAVTILEDEDCLNAGLGSNLTESGTVECDASIMDGSTGDFGSVGAVSGVKNPIRAARAVLEHSREPDPLGRIRPMTLVGAGAHTFAHSSGIEIVPPESLISSRAKADWTKWTMRLERSKAGGPAVDDSESLPEEAMQDTVGAVVLDARGNMAACVSSGGLLLKYSGRVGEAAIFGAGCWAQQSSAGGMACSVSGGGEHIARCSLARALGEALHDPCDAHEVLQDVLTRKFSRPLQARGERDPQAGMLLLTKEASESGDTRARLWCGFTTKTMAVGYATWPGSSPRIKVLRRETTSAGDDESHLYITS</sequence>
<keyword evidence="3" id="KW-0378">Hydrolase</keyword>
<evidence type="ECO:0000256" key="2">
    <source>
        <dbReference type="PIRSR" id="PIRSR600246-3"/>
    </source>
</evidence>
<keyword evidence="4" id="KW-1185">Reference proteome</keyword>
<dbReference type="PANTHER" id="PTHR10188">
    <property type="entry name" value="L-ASPARAGINASE"/>
    <property type="match status" value="1"/>
</dbReference>
<dbReference type="Pfam" id="PF01112">
    <property type="entry name" value="Asparaginase_2"/>
    <property type="match status" value="1"/>
</dbReference>
<feature type="site" description="Cleavage; by autolysis" evidence="2">
    <location>
        <begin position="192"/>
        <end position="193"/>
    </location>
</feature>
<dbReference type="Gene3D" id="3.60.20.30">
    <property type="entry name" value="(Glycosyl)asparaginase"/>
    <property type="match status" value="1"/>
</dbReference>
<evidence type="ECO:0000313" key="3">
    <source>
        <dbReference type="EMBL" id="EIW83269.1"/>
    </source>
</evidence>
<name>A0A5M3MVU1_CONPW</name>
<dbReference type="RefSeq" id="XP_007767078.1">
    <property type="nucleotide sequence ID" value="XM_007768888.1"/>
</dbReference>
<gene>
    <name evidence="3" type="ORF">CONPUDRAFT_101971</name>
</gene>
<feature type="active site" description="Nucleophile" evidence="1">
    <location>
        <position position="193"/>
    </location>
</feature>
<dbReference type="GO" id="GO:0004298">
    <property type="term" value="F:threonine-type endopeptidase activity"/>
    <property type="evidence" value="ECO:0007669"/>
    <property type="project" value="InterPro"/>
</dbReference>
<dbReference type="KEGG" id="cput:CONPUDRAFT_101971"/>
<accession>A0A5M3MVU1</accession>
<reference evidence="4" key="1">
    <citation type="journal article" date="2012" name="Science">
        <title>The Paleozoic origin of enzymatic lignin decomposition reconstructed from 31 fungal genomes.</title>
        <authorList>
            <person name="Floudas D."/>
            <person name="Binder M."/>
            <person name="Riley R."/>
            <person name="Barry K."/>
            <person name="Blanchette R.A."/>
            <person name="Henrissat B."/>
            <person name="Martinez A.T."/>
            <person name="Otillar R."/>
            <person name="Spatafora J.W."/>
            <person name="Yadav J.S."/>
            <person name="Aerts A."/>
            <person name="Benoit I."/>
            <person name="Boyd A."/>
            <person name="Carlson A."/>
            <person name="Copeland A."/>
            <person name="Coutinho P.M."/>
            <person name="de Vries R.P."/>
            <person name="Ferreira P."/>
            <person name="Findley K."/>
            <person name="Foster B."/>
            <person name="Gaskell J."/>
            <person name="Glotzer D."/>
            <person name="Gorecki P."/>
            <person name="Heitman J."/>
            <person name="Hesse C."/>
            <person name="Hori C."/>
            <person name="Igarashi K."/>
            <person name="Jurgens J.A."/>
            <person name="Kallen N."/>
            <person name="Kersten P."/>
            <person name="Kohler A."/>
            <person name="Kuees U."/>
            <person name="Kumar T.K.A."/>
            <person name="Kuo A."/>
            <person name="LaButti K."/>
            <person name="Larrondo L.F."/>
            <person name="Lindquist E."/>
            <person name="Ling A."/>
            <person name="Lombard V."/>
            <person name="Lucas S."/>
            <person name="Lundell T."/>
            <person name="Martin R."/>
            <person name="McLaughlin D.J."/>
            <person name="Morgenstern I."/>
            <person name="Morin E."/>
            <person name="Murat C."/>
            <person name="Nagy L.G."/>
            <person name="Nolan M."/>
            <person name="Ohm R.A."/>
            <person name="Patyshakuliyeva A."/>
            <person name="Rokas A."/>
            <person name="Ruiz-Duenas F.J."/>
            <person name="Sabat G."/>
            <person name="Salamov A."/>
            <person name="Samejima M."/>
            <person name="Schmutz J."/>
            <person name="Slot J.C."/>
            <person name="St John F."/>
            <person name="Stenlid J."/>
            <person name="Sun H."/>
            <person name="Sun S."/>
            <person name="Syed K."/>
            <person name="Tsang A."/>
            <person name="Wiebenga A."/>
            <person name="Young D."/>
            <person name="Pisabarro A."/>
            <person name="Eastwood D.C."/>
            <person name="Martin F."/>
            <person name="Cullen D."/>
            <person name="Grigoriev I.V."/>
            <person name="Hibbett D.S."/>
        </authorList>
    </citation>
    <scope>NUCLEOTIDE SEQUENCE [LARGE SCALE GENOMIC DNA]</scope>
    <source>
        <strain evidence="4">RWD-64-598 SS2</strain>
    </source>
</reference>
<dbReference type="InterPro" id="IPR037464">
    <property type="entry name" value="Taspase1"/>
</dbReference>
<feature type="non-terminal residue" evidence="3">
    <location>
        <position position="361"/>
    </location>
</feature>